<evidence type="ECO:0000313" key="2">
    <source>
        <dbReference type="EMBL" id="MFD1193406.1"/>
    </source>
</evidence>
<dbReference type="Pfam" id="PF07700">
    <property type="entry name" value="HNOB"/>
    <property type="match status" value="1"/>
</dbReference>
<keyword evidence="3" id="KW-1185">Reference proteome</keyword>
<dbReference type="Proteomes" id="UP001597151">
    <property type="component" value="Unassembled WGS sequence"/>
</dbReference>
<dbReference type="InterPro" id="IPR024096">
    <property type="entry name" value="NO_sig/Golgi_transp_ligand-bd"/>
</dbReference>
<evidence type="ECO:0000313" key="3">
    <source>
        <dbReference type="Proteomes" id="UP001597151"/>
    </source>
</evidence>
<gene>
    <name evidence="2" type="ORF">ACFQ3C_01820</name>
</gene>
<reference evidence="3" key="1">
    <citation type="journal article" date="2019" name="Int. J. Syst. Evol. Microbiol.">
        <title>The Global Catalogue of Microorganisms (GCM) 10K type strain sequencing project: providing services to taxonomists for standard genome sequencing and annotation.</title>
        <authorList>
            <consortium name="The Broad Institute Genomics Platform"/>
            <consortium name="The Broad Institute Genome Sequencing Center for Infectious Disease"/>
            <person name="Wu L."/>
            <person name="Ma J."/>
        </authorList>
    </citation>
    <scope>NUCLEOTIDE SEQUENCE [LARGE SCALE GENOMIC DNA]</scope>
    <source>
        <strain evidence="3">CCUG 55328</strain>
    </source>
</reference>
<proteinExistence type="predicted"/>
<feature type="domain" description="Heme NO-binding" evidence="1">
    <location>
        <begin position="2"/>
        <end position="132"/>
    </location>
</feature>
<evidence type="ECO:0000259" key="1">
    <source>
        <dbReference type="Pfam" id="PF07700"/>
    </source>
</evidence>
<accession>A0ABW3TAY4</accession>
<dbReference type="RefSeq" id="WP_380788661.1">
    <property type="nucleotide sequence ID" value="NZ_JBHTKR010000001.1"/>
</dbReference>
<sequence length="203" mass="22286">MHGLINRAIQCFVTDMHGAAIWNDVARAAQLHGAGIEAMLDHDPLLTGRVLDATCQRLCRPRAEVLEDIGTYLVSHPNVEALRRLLRFGGEDFSDFLCSLDDLPERARLAVADLDLPVLELHELAHDRYRLRCLTGAPYRQDGGFSGFGSVMMGVLRAMADDYGALVVLDHGAPEPGCEVIEIALVACDYSEGRRFELGRKAG</sequence>
<dbReference type="EMBL" id="JBHTKR010000001">
    <property type="protein sequence ID" value="MFD1193406.1"/>
    <property type="molecule type" value="Genomic_DNA"/>
</dbReference>
<comment type="caution">
    <text evidence="2">The sequence shown here is derived from an EMBL/GenBank/DDBJ whole genome shotgun (WGS) entry which is preliminary data.</text>
</comment>
<dbReference type="Gene3D" id="3.90.1520.10">
    <property type="entry name" value="H-NOX domain"/>
    <property type="match status" value="1"/>
</dbReference>
<dbReference type="InterPro" id="IPR038158">
    <property type="entry name" value="H-NOX_domain_sf"/>
</dbReference>
<organism evidence="2 3">
    <name type="scientific">Seohaeicola saemankumensis</name>
    <dbReference type="NCBI Taxonomy" id="481181"/>
    <lineage>
        <taxon>Bacteria</taxon>
        <taxon>Pseudomonadati</taxon>
        <taxon>Pseudomonadota</taxon>
        <taxon>Alphaproteobacteria</taxon>
        <taxon>Rhodobacterales</taxon>
        <taxon>Roseobacteraceae</taxon>
        <taxon>Seohaeicola</taxon>
    </lineage>
</organism>
<protein>
    <submittedName>
        <fullName evidence="2">Heme NO-binding domain-containing protein</fullName>
    </submittedName>
</protein>
<name>A0ABW3TAY4_9RHOB</name>
<dbReference type="SUPFAM" id="SSF111126">
    <property type="entry name" value="Ligand-binding domain in the NO signalling and Golgi transport"/>
    <property type="match status" value="1"/>
</dbReference>
<dbReference type="InterPro" id="IPR011644">
    <property type="entry name" value="Heme_NO-bd"/>
</dbReference>